<dbReference type="NCBIfam" id="NF045579">
    <property type="entry name" value="rhamnoside_JR"/>
    <property type="match status" value="1"/>
</dbReference>
<organism evidence="1 2">
    <name type="scientific">Mucilaginibacter gotjawali</name>
    <dbReference type="NCBI Taxonomy" id="1550579"/>
    <lineage>
        <taxon>Bacteria</taxon>
        <taxon>Pseudomonadati</taxon>
        <taxon>Bacteroidota</taxon>
        <taxon>Sphingobacteriia</taxon>
        <taxon>Sphingobacteriales</taxon>
        <taxon>Sphingobacteriaceae</taxon>
        <taxon>Mucilaginibacter</taxon>
    </lineage>
</organism>
<name>A0A120MY87_9SPHI</name>
<dbReference type="Pfam" id="PF17132">
    <property type="entry name" value="Glyco_hydro_106"/>
    <property type="match status" value="1"/>
</dbReference>
<proteinExistence type="predicted"/>
<dbReference type="PANTHER" id="PTHR43817:SF1">
    <property type="entry name" value="HYDROLASE, FAMILY 43, PUTATIVE (AFU_ORTHOLOGUE AFUA_3G01660)-RELATED"/>
    <property type="match status" value="1"/>
</dbReference>
<evidence type="ECO:0000313" key="2">
    <source>
        <dbReference type="Proteomes" id="UP000218263"/>
    </source>
</evidence>
<dbReference type="KEGG" id="mgot:MgSA37_00858"/>
<dbReference type="RefSeq" id="WP_096349992.1">
    <property type="nucleotide sequence ID" value="NZ_AP017313.1"/>
</dbReference>
<dbReference type="GO" id="GO:0016787">
    <property type="term" value="F:hydrolase activity"/>
    <property type="evidence" value="ECO:0007669"/>
    <property type="project" value="UniProtKB-KW"/>
</dbReference>
<reference evidence="1 2" key="1">
    <citation type="submission" date="2015-12" db="EMBL/GenBank/DDBJ databases">
        <title>Genome sequence of Mucilaginibacter gotjawali.</title>
        <authorList>
            <person name="Lee J.S."/>
            <person name="Lee K.C."/>
            <person name="Kim K.K."/>
            <person name="Lee B.W."/>
        </authorList>
    </citation>
    <scope>NUCLEOTIDE SEQUENCE [LARGE SCALE GENOMIC DNA]</scope>
    <source>
        <strain evidence="1 2">SA3-7</strain>
    </source>
</reference>
<dbReference type="Gene3D" id="2.60.120.260">
    <property type="entry name" value="Galactose-binding domain-like"/>
    <property type="match status" value="1"/>
</dbReference>
<dbReference type="OrthoDB" id="9761519at2"/>
<dbReference type="EMBL" id="AP017313">
    <property type="protein sequence ID" value="BAU52696.1"/>
    <property type="molecule type" value="Genomic_DNA"/>
</dbReference>
<accession>A0A120MY87</accession>
<dbReference type="AlphaFoldDB" id="A0A120MY87"/>
<protein>
    <submittedName>
        <fullName evidence="1">Uncharacterized protein</fullName>
    </submittedName>
</protein>
<dbReference type="SUPFAM" id="SSF49785">
    <property type="entry name" value="Galactose-binding domain-like"/>
    <property type="match status" value="1"/>
</dbReference>
<gene>
    <name evidence="1" type="ORF">MgSA37_00858</name>
</gene>
<sequence length="1095" mass="121300">MKKKLAKSFLLRTVKPLLFKIRCLVLALFLLVTCAYGQAKLKAKTKLQAGKFSAIETTFKNIPDSVQTSIYWYWISGNISKEGVVKDLEAMKKVGINRAFIGNIGLDNVPGGKVKMFTDEWWDILHATLKAATRLNIQIGIFNGPGWSQSGGPWVKPGQSMRYLTSSQVTVQGPMAYHQKLTQPQKEFQDVKVLAYPVPAGYDAAIGTQLSSIPAIDSLSNLTDNNTATAIHLHNGQQFSLEISKTTPDTLRSIIINTTQQAVYLEGDVQAKINGAYVTIKHFAIDRTNPALNTGFTPWGQAAISIPASTATSIRLVFTSISNDCGITELKLSSTPMVEDYIEKTLAKMWPTPHPFWQNYQWAPQPDEASKYIIDPDKVIDISSYMAADGTLNWQVPTGNWIIERTGMTPTNVTNSPAPPEGQGLEIDKMSKAHVAEHFNAFLGQILKRIPAEDRKSFKVAVEDSYETGSQNWTDNLIAEFKQKYNYDPTPYIPVLQGKVVGSEDQSDRFLWDLRRLVADDVSFKYVGGLREISHKNGLTTWLENYGHWGYPGEFLQYGGQSDEVGGEFWSEGDLGDIENRAASSSAHIYGKIKVSAESFTAAGAPFYRYPAMFKKRGDRFFTEGINNTLLHVYVSQPKDDIGPGVTAWFGVEFNRLNTWFFDMDVFLKYMKRCNMMLQQGQYVADVAYFIGEDAPKMIGVTDPALPQGYSYDYINGDVIKQKLTVKDGKLVLPNGISYSILVLPKLRTIRPELLAKIKELVKQGAVVLGPKPDRSPSLANYPAADQQVQSLTAELWGNVDGVTTKVNHYGKGMVISGMDMQQALDLVKVQPDLKITKSDSILFIHRQLKDGSIYFVSNQKYTPVNISTAFRITGKSPELWNAVTGTGRMLPAYSQSGTTTSVPLQLEPFESAFVIFRKNGTKGDTSRSNYPSPTKTIGITTPWIVNFDKAMRGPAKPVVFNTLTDWSLNANDSIKYYSGPAFYHNTFKIGKLTPGAHYIIDLGLARAIAKVTVNGMAVGGAWTPPYQLDITKALKPGINKIEIKVVNTWMNRLIGDSKLPADQRKVSATFGPDPKSGLESSGLLGPVKIEMIKY</sequence>
<dbReference type="Proteomes" id="UP000218263">
    <property type="component" value="Chromosome"/>
</dbReference>
<dbReference type="PANTHER" id="PTHR43817">
    <property type="entry name" value="GLYCOSYL HYDROLASE"/>
    <property type="match status" value="1"/>
</dbReference>
<dbReference type="InterPro" id="IPR008979">
    <property type="entry name" value="Galactose-bd-like_sf"/>
</dbReference>
<evidence type="ECO:0000313" key="1">
    <source>
        <dbReference type="EMBL" id="BAU52696.1"/>
    </source>
</evidence>
<keyword evidence="2" id="KW-1185">Reference proteome</keyword>